<evidence type="ECO:0000256" key="5">
    <source>
        <dbReference type="ARBA" id="ARBA00022989"/>
    </source>
</evidence>
<reference evidence="8 9" key="1">
    <citation type="journal article" date="2012" name="Stand. Genomic Sci.">
        <title>Complete genome sequence of the aerobic, heterotroph Marinithermus hydrothermalis type strain (T1(T)) from a deep-sea hydrothermal vent chimney.</title>
        <authorList>
            <person name="Copeland A."/>
            <person name="Gu W."/>
            <person name="Yasawong M."/>
            <person name="Lapidus A."/>
            <person name="Lucas S."/>
            <person name="Deshpande S."/>
            <person name="Pagani I."/>
            <person name="Tapia R."/>
            <person name="Cheng J.F."/>
            <person name="Goodwin L.A."/>
            <person name="Pitluck S."/>
            <person name="Liolios K."/>
            <person name="Ivanova N."/>
            <person name="Mavromatis K."/>
            <person name="Mikhailova N."/>
            <person name="Pati A."/>
            <person name="Chen A."/>
            <person name="Palaniappan K."/>
            <person name="Land M."/>
            <person name="Pan C."/>
            <person name="Brambilla E.M."/>
            <person name="Rohde M."/>
            <person name="Tindall B.J."/>
            <person name="Sikorski J."/>
            <person name="Goker M."/>
            <person name="Detter J.C."/>
            <person name="Bristow J."/>
            <person name="Eisen J.A."/>
            <person name="Markowitz V."/>
            <person name="Hugenholtz P."/>
            <person name="Kyrpides N.C."/>
            <person name="Klenk H.P."/>
            <person name="Woyke T."/>
        </authorList>
    </citation>
    <scope>NUCLEOTIDE SEQUENCE [LARGE SCALE GENOMIC DNA]</scope>
    <source>
        <strain evidence="9">DSM 14884 / JCM 11576 / T1</strain>
    </source>
</reference>
<evidence type="ECO:0000256" key="7">
    <source>
        <dbReference type="RuleBase" id="RU362048"/>
    </source>
</evidence>
<evidence type="ECO:0000256" key="3">
    <source>
        <dbReference type="ARBA" id="ARBA00022475"/>
    </source>
</evidence>
<dbReference type="PANTHER" id="PTHR33508">
    <property type="entry name" value="UPF0056 MEMBRANE PROTEIN YHCE"/>
    <property type="match status" value="1"/>
</dbReference>
<dbReference type="RefSeq" id="WP_013704402.1">
    <property type="nucleotide sequence ID" value="NC_015387.1"/>
</dbReference>
<keyword evidence="9" id="KW-1185">Reference proteome</keyword>
<evidence type="ECO:0000256" key="2">
    <source>
        <dbReference type="ARBA" id="ARBA00009784"/>
    </source>
</evidence>
<dbReference type="STRING" id="869210.Marky_1620"/>
<dbReference type="OrthoDB" id="21094at2"/>
<dbReference type="HOGENOM" id="CLU_079909_0_0_0"/>
<dbReference type="GO" id="GO:0005886">
    <property type="term" value="C:plasma membrane"/>
    <property type="evidence" value="ECO:0007669"/>
    <property type="project" value="UniProtKB-SubCell"/>
</dbReference>
<sequence>MSALFIKAFLTLFVVMDPVGLAPVFVALAGTRPPFEQRRIALRAVLVAGAVLFAFALGGAWLLEHLGISLAAFRIAGGILLFKIGFDMIFAHRERETEEEKEEAVHREDISVFPLAIPLIAGPGALASVMILAGEARGEPLGVALVLGTAGLVLGLCYYSLRLAGYLARLLGRTGVNVVTRILGVLLSALAVQFVGDGVRVLLLAE</sequence>
<dbReference type="InterPro" id="IPR002771">
    <property type="entry name" value="Multi_antbiot-R_MarC"/>
</dbReference>
<dbReference type="Proteomes" id="UP000007030">
    <property type="component" value="Chromosome"/>
</dbReference>
<protein>
    <recommendedName>
        <fullName evidence="7">UPF0056 inner membrane protein</fullName>
    </recommendedName>
</protein>
<feature type="transmembrane region" description="Helical" evidence="7">
    <location>
        <begin position="182"/>
        <end position="203"/>
    </location>
</feature>
<dbReference type="Pfam" id="PF01914">
    <property type="entry name" value="MarC"/>
    <property type="match status" value="1"/>
</dbReference>
<feature type="transmembrane region" description="Helical" evidence="7">
    <location>
        <begin position="140"/>
        <end position="161"/>
    </location>
</feature>
<keyword evidence="3" id="KW-1003">Cell membrane</keyword>
<keyword evidence="6 7" id="KW-0472">Membrane</keyword>
<name>F2NKA6_MARHT</name>
<evidence type="ECO:0000256" key="6">
    <source>
        <dbReference type="ARBA" id="ARBA00023136"/>
    </source>
</evidence>
<feature type="transmembrane region" description="Helical" evidence="7">
    <location>
        <begin position="68"/>
        <end position="91"/>
    </location>
</feature>
<dbReference type="EMBL" id="CP002630">
    <property type="protein sequence ID" value="AEB12355.1"/>
    <property type="molecule type" value="Genomic_DNA"/>
</dbReference>
<evidence type="ECO:0000313" key="9">
    <source>
        <dbReference type="Proteomes" id="UP000007030"/>
    </source>
</evidence>
<dbReference type="NCBIfam" id="TIGR00427">
    <property type="entry name" value="NAAT family transporter"/>
    <property type="match status" value="1"/>
</dbReference>
<feature type="transmembrane region" description="Helical" evidence="7">
    <location>
        <begin position="112"/>
        <end position="134"/>
    </location>
</feature>
<proteinExistence type="inferred from homology"/>
<evidence type="ECO:0000256" key="1">
    <source>
        <dbReference type="ARBA" id="ARBA00004651"/>
    </source>
</evidence>
<feature type="transmembrane region" description="Helical" evidence="7">
    <location>
        <begin position="40"/>
        <end position="62"/>
    </location>
</feature>
<keyword evidence="4 7" id="KW-0812">Transmembrane</keyword>
<dbReference type="PANTHER" id="PTHR33508:SF1">
    <property type="entry name" value="UPF0056 MEMBRANE PROTEIN YHCE"/>
    <property type="match status" value="1"/>
</dbReference>
<evidence type="ECO:0000313" key="8">
    <source>
        <dbReference type="EMBL" id="AEB12355.1"/>
    </source>
</evidence>
<dbReference type="KEGG" id="mhd:Marky_1620"/>
<keyword evidence="5 7" id="KW-1133">Transmembrane helix</keyword>
<evidence type="ECO:0000256" key="4">
    <source>
        <dbReference type="ARBA" id="ARBA00022692"/>
    </source>
</evidence>
<gene>
    <name evidence="8" type="ordered locus">Marky_1620</name>
</gene>
<organism evidence="8 9">
    <name type="scientific">Marinithermus hydrothermalis (strain DSM 14884 / JCM 11576 / T1)</name>
    <dbReference type="NCBI Taxonomy" id="869210"/>
    <lineage>
        <taxon>Bacteria</taxon>
        <taxon>Thermotogati</taxon>
        <taxon>Deinococcota</taxon>
        <taxon>Deinococci</taxon>
        <taxon>Thermales</taxon>
        <taxon>Thermaceae</taxon>
        <taxon>Marinithermus</taxon>
    </lineage>
</organism>
<accession>F2NKA6</accession>
<feature type="transmembrane region" description="Helical" evidence="7">
    <location>
        <begin position="6"/>
        <end position="28"/>
    </location>
</feature>
<comment type="similarity">
    <text evidence="2 7">Belongs to the UPF0056 (MarC) family.</text>
</comment>
<dbReference type="eggNOG" id="COG2095">
    <property type="taxonomic scope" value="Bacteria"/>
</dbReference>
<dbReference type="AlphaFoldDB" id="F2NKA6"/>
<comment type="subcellular location">
    <subcellularLocation>
        <location evidence="7">Cell inner membrane</location>
        <topology evidence="7">Multi-pass membrane protein</topology>
    </subcellularLocation>
    <subcellularLocation>
        <location evidence="1">Cell membrane</location>
        <topology evidence="1">Multi-pass membrane protein</topology>
    </subcellularLocation>
</comment>